<evidence type="ECO:0000256" key="1">
    <source>
        <dbReference type="ARBA" id="ARBA00007831"/>
    </source>
</evidence>
<dbReference type="WBParaSite" id="Minc3s00592g14804">
    <property type="protein sequence ID" value="Minc3s00592g14804"/>
    <property type="gene ID" value="Minc3s00592g14804"/>
</dbReference>
<dbReference type="GO" id="GO:0005737">
    <property type="term" value="C:cytoplasm"/>
    <property type="evidence" value="ECO:0007669"/>
    <property type="project" value="TreeGrafter"/>
</dbReference>
<dbReference type="PANTHER" id="PTHR10502:SF102">
    <property type="entry name" value="ANNEXIN B11"/>
    <property type="match status" value="1"/>
</dbReference>
<dbReference type="GO" id="GO:0005544">
    <property type="term" value="F:calcium-dependent phospholipid binding"/>
    <property type="evidence" value="ECO:0007669"/>
    <property type="project" value="InterPro"/>
</dbReference>
<evidence type="ECO:0000313" key="5">
    <source>
        <dbReference type="WBParaSite" id="Minc3s00592g14804"/>
    </source>
</evidence>
<proteinExistence type="inferred from homology"/>
<dbReference type="GO" id="GO:0001786">
    <property type="term" value="F:phosphatidylserine binding"/>
    <property type="evidence" value="ECO:0007669"/>
    <property type="project" value="TreeGrafter"/>
</dbReference>
<dbReference type="GO" id="GO:0012506">
    <property type="term" value="C:vesicle membrane"/>
    <property type="evidence" value="ECO:0007669"/>
    <property type="project" value="TreeGrafter"/>
</dbReference>
<dbReference type="Proteomes" id="UP000887563">
    <property type="component" value="Unplaced"/>
</dbReference>
<dbReference type="SUPFAM" id="SSF47874">
    <property type="entry name" value="Annexin"/>
    <property type="match status" value="1"/>
</dbReference>
<dbReference type="GO" id="GO:0005886">
    <property type="term" value="C:plasma membrane"/>
    <property type="evidence" value="ECO:0007669"/>
    <property type="project" value="TreeGrafter"/>
</dbReference>
<dbReference type="GO" id="GO:0005509">
    <property type="term" value="F:calcium ion binding"/>
    <property type="evidence" value="ECO:0007669"/>
    <property type="project" value="InterPro"/>
</dbReference>
<dbReference type="AlphaFoldDB" id="A0A914LK26"/>
<organism evidence="4 5">
    <name type="scientific">Meloidogyne incognita</name>
    <name type="common">Southern root-knot nematode worm</name>
    <name type="synonym">Oxyuris incognita</name>
    <dbReference type="NCBI Taxonomy" id="6306"/>
    <lineage>
        <taxon>Eukaryota</taxon>
        <taxon>Metazoa</taxon>
        <taxon>Ecdysozoa</taxon>
        <taxon>Nematoda</taxon>
        <taxon>Chromadorea</taxon>
        <taxon>Rhabditida</taxon>
        <taxon>Tylenchina</taxon>
        <taxon>Tylenchomorpha</taxon>
        <taxon>Tylenchoidea</taxon>
        <taxon>Meloidogynidae</taxon>
        <taxon>Meloidogyninae</taxon>
        <taxon>Meloidogyne</taxon>
        <taxon>Meloidogyne incognita group</taxon>
    </lineage>
</organism>
<dbReference type="PANTHER" id="PTHR10502">
    <property type="entry name" value="ANNEXIN"/>
    <property type="match status" value="1"/>
</dbReference>
<dbReference type="InterPro" id="IPR037104">
    <property type="entry name" value="Annexin_sf"/>
</dbReference>
<evidence type="ECO:0000256" key="3">
    <source>
        <dbReference type="ARBA" id="ARBA00023216"/>
    </source>
</evidence>
<keyword evidence="2" id="KW-0677">Repeat</keyword>
<sequence length="71" mass="8529">MIKFIKNKHKYFAQLLNKYLAEEDHLLRILVNRSEIDLGNIIVEYNAMHEKTLGLEIKMRFKGAFQARKFF</sequence>
<accession>A0A914LK26</accession>
<dbReference type="InterPro" id="IPR018502">
    <property type="entry name" value="Annexin_repeat"/>
</dbReference>
<dbReference type="Pfam" id="PF00191">
    <property type="entry name" value="Annexin"/>
    <property type="match status" value="1"/>
</dbReference>
<evidence type="ECO:0000313" key="4">
    <source>
        <dbReference type="Proteomes" id="UP000887563"/>
    </source>
</evidence>
<keyword evidence="3" id="KW-0041">Annexin</keyword>
<name>A0A914LK26_MELIC</name>
<evidence type="ECO:0000256" key="2">
    <source>
        <dbReference type="ARBA" id="ARBA00022737"/>
    </source>
</evidence>
<comment type="similarity">
    <text evidence="1">Belongs to the annexin family.</text>
</comment>
<keyword evidence="4" id="KW-1185">Reference proteome</keyword>
<dbReference type="Gene3D" id="1.10.220.10">
    <property type="entry name" value="Annexin"/>
    <property type="match status" value="1"/>
</dbReference>
<dbReference type="GO" id="GO:0005634">
    <property type="term" value="C:nucleus"/>
    <property type="evidence" value="ECO:0007669"/>
    <property type="project" value="TreeGrafter"/>
</dbReference>
<reference evidence="5" key="1">
    <citation type="submission" date="2022-11" db="UniProtKB">
        <authorList>
            <consortium name="WormBaseParasite"/>
        </authorList>
    </citation>
    <scope>IDENTIFICATION</scope>
</reference>
<protein>
    <submittedName>
        <fullName evidence="5">Uncharacterized protein</fullName>
    </submittedName>
</protein>